<dbReference type="EC" id="1.14.13.168" evidence="9"/>
<evidence type="ECO:0000256" key="5">
    <source>
        <dbReference type="ARBA" id="ARBA00022827"/>
    </source>
</evidence>
<evidence type="ECO:0000313" key="12">
    <source>
        <dbReference type="EMBL" id="PWA87014.1"/>
    </source>
</evidence>
<keyword evidence="8" id="KW-0073">Auxin biosynthesis</keyword>
<name>A0A2U1PMM5_ARTAN</name>
<keyword evidence="5" id="KW-0274">FAD</keyword>
<evidence type="ECO:0000256" key="4">
    <source>
        <dbReference type="ARBA" id="ARBA00022630"/>
    </source>
</evidence>
<keyword evidence="6" id="KW-0521">NADP</keyword>
<evidence type="ECO:0000256" key="8">
    <source>
        <dbReference type="ARBA" id="ARBA00023070"/>
    </source>
</evidence>
<evidence type="ECO:0000259" key="11">
    <source>
        <dbReference type="Pfam" id="PF00070"/>
    </source>
</evidence>
<comment type="similarity">
    <text evidence="3">Belongs to the FMO family.</text>
</comment>
<dbReference type="GO" id="GO:0050660">
    <property type="term" value="F:flavin adenine dinucleotide binding"/>
    <property type="evidence" value="ECO:0007669"/>
    <property type="project" value="TreeGrafter"/>
</dbReference>
<dbReference type="STRING" id="35608.A0A2U1PMM5"/>
<comment type="pathway">
    <text evidence="2">Plant hormone metabolism; auxin biosynthesis.</text>
</comment>
<feature type="domain" description="Pyridine nucleotide-disulphide oxidoreductase N-terminal" evidence="11">
    <location>
        <begin position="24"/>
        <end position="55"/>
    </location>
</feature>
<sequence>MEPLLISNVQIYSSGDHRFNKNKKVLVVGAGNSGMEIALDLSNYGAQTSIVVRSPVNSYTTKMVCKSLILLSIIPALQLVDLLSVLVSKLIYGDITKYDLERPSEGPIIRRVRDGKYPFIDVGMFKKIKSGEIQVLPALKGIRGGNEALCENGKCLSI</sequence>
<evidence type="ECO:0000256" key="3">
    <source>
        <dbReference type="ARBA" id="ARBA00009183"/>
    </source>
</evidence>
<dbReference type="PANTHER" id="PTHR43539">
    <property type="entry name" value="FLAVIN-BINDING MONOOXYGENASE-LIKE PROTEIN (AFU_ORTHOLOGUE AFUA_4G09220)"/>
    <property type="match status" value="1"/>
</dbReference>
<evidence type="ECO:0000256" key="10">
    <source>
        <dbReference type="ARBA" id="ARBA00047707"/>
    </source>
</evidence>
<dbReference type="GO" id="GO:0009851">
    <property type="term" value="P:auxin biosynthetic process"/>
    <property type="evidence" value="ECO:0007669"/>
    <property type="project" value="UniProtKB-KW"/>
</dbReference>
<comment type="caution">
    <text evidence="12">The sequence shown here is derived from an EMBL/GenBank/DDBJ whole genome shotgun (WGS) entry which is preliminary data.</text>
</comment>
<comment type="catalytic activity">
    <reaction evidence="10">
        <text>indole-3-pyruvate + NADPH + O2 + H(+) = (indol-3-yl)acetate + CO2 + NADP(+) + H2O</text>
        <dbReference type="Rhea" id="RHEA:34331"/>
        <dbReference type="ChEBI" id="CHEBI:15377"/>
        <dbReference type="ChEBI" id="CHEBI:15378"/>
        <dbReference type="ChEBI" id="CHEBI:15379"/>
        <dbReference type="ChEBI" id="CHEBI:16526"/>
        <dbReference type="ChEBI" id="CHEBI:17640"/>
        <dbReference type="ChEBI" id="CHEBI:30854"/>
        <dbReference type="ChEBI" id="CHEBI:57783"/>
        <dbReference type="ChEBI" id="CHEBI:58349"/>
        <dbReference type="EC" id="1.14.13.168"/>
    </reaction>
</comment>
<evidence type="ECO:0000256" key="7">
    <source>
        <dbReference type="ARBA" id="ARBA00023002"/>
    </source>
</evidence>
<proteinExistence type="inferred from homology"/>
<dbReference type="InterPro" id="IPR036188">
    <property type="entry name" value="FAD/NAD-bd_sf"/>
</dbReference>
<accession>A0A2U1PMM5</accession>
<keyword evidence="13" id="KW-1185">Reference proteome</keyword>
<reference evidence="12 13" key="1">
    <citation type="journal article" date="2018" name="Mol. Plant">
        <title>The genome of Artemisia annua provides insight into the evolution of Asteraceae family and artemisinin biosynthesis.</title>
        <authorList>
            <person name="Shen Q."/>
            <person name="Zhang L."/>
            <person name="Liao Z."/>
            <person name="Wang S."/>
            <person name="Yan T."/>
            <person name="Shi P."/>
            <person name="Liu M."/>
            <person name="Fu X."/>
            <person name="Pan Q."/>
            <person name="Wang Y."/>
            <person name="Lv Z."/>
            <person name="Lu X."/>
            <person name="Zhang F."/>
            <person name="Jiang W."/>
            <person name="Ma Y."/>
            <person name="Chen M."/>
            <person name="Hao X."/>
            <person name="Li L."/>
            <person name="Tang Y."/>
            <person name="Lv G."/>
            <person name="Zhou Y."/>
            <person name="Sun X."/>
            <person name="Brodelius P.E."/>
            <person name="Rose J.K.C."/>
            <person name="Tang K."/>
        </authorList>
    </citation>
    <scope>NUCLEOTIDE SEQUENCE [LARGE SCALE GENOMIC DNA]</scope>
    <source>
        <strain evidence="13">cv. Huhao1</strain>
        <tissue evidence="12">Leaf</tissue>
    </source>
</reference>
<keyword evidence="7" id="KW-0560">Oxidoreductase</keyword>
<dbReference type="InterPro" id="IPR050982">
    <property type="entry name" value="Auxin_biosynth/cation_transpt"/>
</dbReference>
<gene>
    <name evidence="12" type="ORF">CTI12_AA136160</name>
</gene>
<dbReference type="AlphaFoldDB" id="A0A2U1PMM5"/>
<dbReference type="Gene3D" id="3.50.50.60">
    <property type="entry name" value="FAD/NAD(P)-binding domain"/>
    <property type="match status" value="1"/>
</dbReference>
<organism evidence="12 13">
    <name type="scientific">Artemisia annua</name>
    <name type="common">Sweet wormwood</name>
    <dbReference type="NCBI Taxonomy" id="35608"/>
    <lineage>
        <taxon>Eukaryota</taxon>
        <taxon>Viridiplantae</taxon>
        <taxon>Streptophyta</taxon>
        <taxon>Embryophyta</taxon>
        <taxon>Tracheophyta</taxon>
        <taxon>Spermatophyta</taxon>
        <taxon>Magnoliopsida</taxon>
        <taxon>eudicotyledons</taxon>
        <taxon>Gunneridae</taxon>
        <taxon>Pentapetalae</taxon>
        <taxon>asterids</taxon>
        <taxon>campanulids</taxon>
        <taxon>Asterales</taxon>
        <taxon>Asteraceae</taxon>
        <taxon>Asteroideae</taxon>
        <taxon>Anthemideae</taxon>
        <taxon>Artemisiinae</taxon>
        <taxon>Artemisia</taxon>
    </lineage>
</organism>
<evidence type="ECO:0000256" key="9">
    <source>
        <dbReference type="ARBA" id="ARBA00039148"/>
    </source>
</evidence>
<dbReference type="InterPro" id="IPR039648">
    <property type="entry name" value="DHPH_N"/>
</dbReference>
<comment type="cofactor">
    <cofactor evidence="1">
        <name>FAD</name>
        <dbReference type="ChEBI" id="CHEBI:57692"/>
    </cofactor>
</comment>
<dbReference type="PANTHER" id="PTHR43539:SF42">
    <property type="entry name" value="OS01G0273800 PROTEIN"/>
    <property type="match status" value="1"/>
</dbReference>
<evidence type="ECO:0000256" key="1">
    <source>
        <dbReference type="ARBA" id="ARBA00001974"/>
    </source>
</evidence>
<dbReference type="Pfam" id="PF00070">
    <property type="entry name" value="Pyr_redox"/>
    <property type="match status" value="1"/>
</dbReference>
<keyword evidence="4" id="KW-0285">Flavoprotein</keyword>
<dbReference type="OrthoDB" id="66881at2759"/>
<dbReference type="SUPFAM" id="SSF51905">
    <property type="entry name" value="FAD/NAD(P)-binding domain"/>
    <property type="match status" value="1"/>
</dbReference>
<evidence type="ECO:0000256" key="6">
    <source>
        <dbReference type="ARBA" id="ARBA00022857"/>
    </source>
</evidence>
<protein>
    <recommendedName>
        <fullName evidence="9">indole-3-pyruvate monooxygenase</fullName>
        <ecNumber evidence="9">1.14.13.168</ecNumber>
    </recommendedName>
</protein>
<evidence type="ECO:0000313" key="13">
    <source>
        <dbReference type="Proteomes" id="UP000245207"/>
    </source>
</evidence>
<dbReference type="GO" id="GO:0103075">
    <property type="term" value="F:indole-3-pyruvate monooxygenase activity"/>
    <property type="evidence" value="ECO:0007669"/>
    <property type="project" value="UniProtKB-EC"/>
</dbReference>
<dbReference type="EMBL" id="PKPP01000958">
    <property type="protein sequence ID" value="PWA87014.1"/>
    <property type="molecule type" value="Genomic_DNA"/>
</dbReference>
<evidence type="ECO:0000256" key="2">
    <source>
        <dbReference type="ARBA" id="ARBA00004814"/>
    </source>
</evidence>
<dbReference type="Proteomes" id="UP000245207">
    <property type="component" value="Unassembled WGS sequence"/>
</dbReference>